<protein>
    <recommendedName>
        <fullName evidence="3">Anaphase-promoting complex subunit 4 WD40 domain-containing protein</fullName>
    </recommendedName>
</protein>
<reference evidence="1 2" key="1">
    <citation type="journal article" date="2018" name="PLoS ONE">
        <title>The draft genome of Kipferlia bialata reveals reductive genome evolution in fornicate parasites.</title>
        <authorList>
            <person name="Tanifuji G."/>
            <person name="Takabayashi S."/>
            <person name="Kume K."/>
            <person name="Takagi M."/>
            <person name="Nakayama T."/>
            <person name="Kamikawa R."/>
            <person name="Inagaki Y."/>
            <person name="Hashimoto T."/>
        </authorList>
    </citation>
    <scope>NUCLEOTIDE SEQUENCE [LARGE SCALE GENOMIC DNA]</scope>
    <source>
        <strain evidence="1">NY0173</strain>
    </source>
</reference>
<name>A0A391NR57_9EUKA</name>
<sequence>MSSLPIGSAAADILPPSETISGLAFLNDNSLLASSWDGSILGYSVQNGVFQRVIQFKNDCPVTSISCS</sequence>
<feature type="non-terminal residue" evidence="1">
    <location>
        <position position="1"/>
    </location>
</feature>
<evidence type="ECO:0000313" key="2">
    <source>
        <dbReference type="Proteomes" id="UP000265618"/>
    </source>
</evidence>
<accession>A0A391NR57</accession>
<proteinExistence type="predicted"/>
<dbReference type="EMBL" id="BDIP01005273">
    <property type="protein sequence ID" value="GCA63845.1"/>
    <property type="molecule type" value="Genomic_DNA"/>
</dbReference>
<keyword evidence="2" id="KW-1185">Reference proteome</keyword>
<comment type="caution">
    <text evidence="1">The sequence shown here is derived from an EMBL/GenBank/DDBJ whole genome shotgun (WGS) entry which is preliminary data.</text>
</comment>
<dbReference type="Proteomes" id="UP000265618">
    <property type="component" value="Unassembled WGS sequence"/>
</dbReference>
<gene>
    <name evidence="1" type="ORF">KIPB_012171</name>
</gene>
<dbReference type="SUPFAM" id="SSF50978">
    <property type="entry name" value="WD40 repeat-like"/>
    <property type="match status" value="1"/>
</dbReference>
<evidence type="ECO:0008006" key="3">
    <source>
        <dbReference type="Google" id="ProtNLM"/>
    </source>
</evidence>
<dbReference type="AlphaFoldDB" id="A0A391NR57"/>
<evidence type="ECO:0000313" key="1">
    <source>
        <dbReference type="EMBL" id="GCA63845.1"/>
    </source>
</evidence>
<dbReference type="OrthoDB" id="256303at2759"/>
<dbReference type="InterPro" id="IPR036322">
    <property type="entry name" value="WD40_repeat_dom_sf"/>
</dbReference>
<organism evidence="1 2">
    <name type="scientific">Kipferlia bialata</name>
    <dbReference type="NCBI Taxonomy" id="797122"/>
    <lineage>
        <taxon>Eukaryota</taxon>
        <taxon>Metamonada</taxon>
        <taxon>Carpediemonas-like organisms</taxon>
        <taxon>Kipferlia</taxon>
    </lineage>
</organism>